<proteinExistence type="predicted"/>
<protein>
    <submittedName>
        <fullName evidence="1">Uncharacterized protein</fullName>
    </submittedName>
</protein>
<reference evidence="1" key="1">
    <citation type="submission" date="2021-01" db="EMBL/GenBank/DDBJ databases">
        <authorList>
            <person name="Corre E."/>
            <person name="Pelletier E."/>
            <person name="Niang G."/>
            <person name="Scheremetjew M."/>
            <person name="Finn R."/>
            <person name="Kale V."/>
            <person name="Holt S."/>
            <person name="Cochrane G."/>
            <person name="Meng A."/>
            <person name="Brown T."/>
            <person name="Cohen L."/>
        </authorList>
    </citation>
    <scope>NUCLEOTIDE SEQUENCE</scope>
    <source>
        <strain evidence="1">CCMP1510</strain>
    </source>
</reference>
<sequence length="517" mass="60256">MSRKRELADEDTTLFQQNNPKRAKSAAFYRYEKYKLAQTVREFYEFGGKYTDLKYDIEHKYLHYESTKKTRLDQQKSIGARKMNKLSPRAERAAKRAAFRSSLTLSKEDKVPEGNSLPNKKKSVSLVSIEKAGAVEEFKNNTKTLQDIDVSESSSSDIEDVDKDFALNDAEVRHMLQFYLCQMRWQYGLIVNPGQFKKFDDEIKRRCPPNEQSQDLESCQELMHLFFKGPARGERWVPWHCATCEQELFLFQEVRTRQDFSEEALFAMSTAFSASRVVPMWRQIILPALAKDPQAIINDPFALFQPGGPVHKQMVNWRAQGNILHTTSYNPYPPLGAKGDKFTDYIAKRHAEYADLGKRAFPLLQQQNNQTLMQQLDTHFQTLHKVGPTMSKVLLVTTHLWYPQLEILDQGCLVGDGAALAFDFLYKKKNTHAKTKRLHHLFNYLESFIDRLEPRFKPMLQFLSHESRLKFPEIPSKSLPDILTIYDLQVQLCEWRKFRKNVDKRMTLTKRSPPTFI</sequence>
<dbReference type="EMBL" id="HBIJ01007517">
    <property type="protein sequence ID" value="CAE0364562.1"/>
    <property type="molecule type" value="Transcribed_RNA"/>
</dbReference>
<organism evidence="1">
    <name type="scientific">Aureoumbra lagunensis</name>
    <dbReference type="NCBI Taxonomy" id="44058"/>
    <lineage>
        <taxon>Eukaryota</taxon>
        <taxon>Sar</taxon>
        <taxon>Stramenopiles</taxon>
        <taxon>Ochrophyta</taxon>
        <taxon>Pelagophyceae</taxon>
        <taxon>Pelagomonadales</taxon>
        <taxon>Aureoumbra</taxon>
    </lineage>
</organism>
<name>A0A7S3NKZ7_9STRA</name>
<gene>
    <name evidence="1" type="ORF">ALAG00032_LOCUS5303</name>
</gene>
<evidence type="ECO:0000313" key="1">
    <source>
        <dbReference type="EMBL" id="CAE0364562.1"/>
    </source>
</evidence>
<accession>A0A7S3NKZ7</accession>
<dbReference type="AlphaFoldDB" id="A0A7S3NKZ7"/>